<evidence type="ECO:0000313" key="3">
    <source>
        <dbReference type="Proteomes" id="UP001368500"/>
    </source>
</evidence>
<dbReference type="Pfam" id="PF12697">
    <property type="entry name" value="Abhydrolase_6"/>
    <property type="match status" value="1"/>
</dbReference>
<evidence type="ECO:0000313" key="2">
    <source>
        <dbReference type="EMBL" id="MEK8028809.1"/>
    </source>
</evidence>
<dbReference type="Proteomes" id="UP001368500">
    <property type="component" value="Unassembled WGS sequence"/>
</dbReference>
<dbReference type="RefSeq" id="WP_341376597.1">
    <property type="nucleotide sequence ID" value="NZ_JBBUTF010000031.1"/>
</dbReference>
<proteinExistence type="predicted"/>
<dbReference type="Gene3D" id="3.40.50.1820">
    <property type="entry name" value="alpha/beta hydrolase"/>
    <property type="match status" value="1"/>
</dbReference>
<dbReference type="EMBL" id="JBBUTF010000031">
    <property type="protein sequence ID" value="MEK8028809.1"/>
    <property type="molecule type" value="Genomic_DNA"/>
</dbReference>
<sequence>MTPTPLLLVPGLMCDDDCWADLRQALRTLDPLGQTRQVRVIDHGMADTLAGMAEQILADAPPRFALAGHSMGGRVALEVWRLAPDRISHLALLNTGAVPLAHGEAGERERTQRLGLLAIAQTEGVAVMARQWVQAMVAPARLHGDPALVERIVAMLARKTPAHFECQQHALLNRPDARPVLPTITAPTLLLSGEEDGWSPPAPHEAMRLLMPEGVGRLVVVPRAGHMAPMEQASDAARAFNDWLLR</sequence>
<evidence type="ECO:0000259" key="1">
    <source>
        <dbReference type="Pfam" id="PF12697"/>
    </source>
</evidence>
<dbReference type="InterPro" id="IPR050266">
    <property type="entry name" value="AB_hydrolase_sf"/>
</dbReference>
<dbReference type="InterPro" id="IPR000073">
    <property type="entry name" value="AB_hydrolase_1"/>
</dbReference>
<name>A0ABU9BFT8_9BURK</name>
<reference evidence="2 3" key="1">
    <citation type="submission" date="2024-04" db="EMBL/GenBank/DDBJ databases">
        <title>Novel species of the genus Ideonella isolated from streams.</title>
        <authorList>
            <person name="Lu H."/>
        </authorList>
    </citation>
    <scope>NUCLEOTIDE SEQUENCE [LARGE SCALE GENOMIC DNA]</scope>
    <source>
        <strain evidence="2 3">BYS139W</strain>
    </source>
</reference>
<organism evidence="2 3">
    <name type="scientific">Pseudaquabacterium rugosum</name>
    <dbReference type="NCBI Taxonomy" id="2984194"/>
    <lineage>
        <taxon>Bacteria</taxon>
        <taxon>Pseudomonadati</taxon>
        <taxon>Pseudomonadota</taxon>
        <taxon>Betaproteobacteria</taxon>
        <taxon>Burkholderiales</taxon>
        <taxon>Sphaerotilaceae</taxon>
        <taxon>Pseudaquabacterium</taxon>
    </lineage>
</organism>
<accession>A0ABU9BFT8</accession>
<dbReference type="SUPFAM" id="SSF53474">
    <property type="entry name" value="alpha/beta-Hydrolases"/>
    <property type="match status" value="1"/>
</dbReference>
<dbReference type="InterPro" id="IPR029058">
    <property type="entry name" value="AB_hydrolase_fold"/>
</dbReference>
<gene>
    <name evidence="2" type="ORF">AACH11_22850</name>
</gene>
<dbReference type="PANTHER" id="PTHR43798:SF29">
    <property type="entry name" value="AB HYDROLASE-1 DOMAIN-CONTAINING PROTEIN"/>
    <property type="match status" value="1"/>
</dbReference>
<keyword evidence="3" id="KW-1185">Reference proteome</keyword>
<protein>
    <submittedName>
        <fullName evidence="2">Alpha/beta hydrolase</fullName>
    </submittedName>
</protein>
<dbReference type="PRINTS" id="PR00111">
    <property type="entry name" value="ABHYDROLASE"/>
</dbReference>
<comment type="caution">
    <text evidence="2">The sequence shown here is derived from an EMBL/GenBank/DDBJ whole genome shotgun (WGS) entry which is preliminary data.</text>
</comment>
<dbReference type="GO" id="GO:0016787">
    <property type="term" value="F:hydrolase activity"/>
    <property type="evidence" value="ECO:0007669"/>
    <property type="project" value="UniProtKB-KW"/>
</dbReference>
<dbReference type="PANTHER" id="PTHR43798">
    <property type="entry name" value="MONOACYLGLYCEROL LIPASE"/>
    <property type="match status" value="1"/>
</dbReference>
<keyword evidence="2" id="KW-0378">Hydrolase</keyword>
<feature type="domain" description="AB hydrolase-1" evidence="1">
    <location>
        <begin position="6"/>
        <end position="236"/>
    </location>
</feature>